<comment type="subcellular location">
    <subcellularLocation>
        <location evidence="1">Membrane</location>
    </subcellularLocation>
</comment>
<dbReference type="PANTHER" id="PTHR24282:SF260">
    <property type="entry name" value="CYTOCHROME P450 714C2-LIKE"/>
    <property type="match status" value="1"/>
</dbReference>
<dbReference type="PANTHER" id="PTHR24282">
    <property type="entry name" value="CYTOCHROME P450 FAMILY MEMBER"/>
    <property type="match status" value="1"/>
</dbReference>
<proteinExistence type="inferred from homology"/>
<dbReference type="SUPFAM" id="SSF48264">
    <property type="entry name" value="Cytochrome P450"/>
    <property type="match status" value="1"/>
</dbReference>
<evidence type="ECO:0000256" key="2">
    <source>
        <dbReference type="ARBA" id="ARBA00010617"/>
    </source>
</evidence>
<name>A0AA88RM49_9ASTE</name>
<sequence>MEAELLLAVKILLSLVLSGFVALAVSLCDALLLKPNRVRSKLQSQGINGPSPCFYFGNIPEMKKIKQQIWLKATTTAKDHDHGHHLGKGGALSHDWFTNVFPHIEQWQKEYGKIFTYSLGNIQILCITDPEMVKEVTLHTSLSLGKPSYLSKDRGPLLGNSIVSSNGTYWAHQRKIIAPEFYLDKVKDMVSLMAGSTATMLESWERKVGNKEGCVEIRVDRDLRSLSADIIARACFGCNYLQGEKAFLKLEDLQKIVSNGNIGVPGLRYMPTKPNREAWQLEKQIHSMILSMVRARSQATSERNLLKSLQEAAKRYEDNGDLPSNVSCEKFIVDNCKNIYLAGYDTTATSVSWCLVLLASHPDWQARTRTEVHDICGDNLPDANMLRSMKTLTMVIQETLRLYPPIADMVRETMQDVSLNGIQIPKGVNLQISRPTLHRDPDLWGPDAHQFNPKRFSDGLKGACTSPHVYMPFGAGTRVCAGQHFAMAELKVILSQIVSRFSFTLSPSYRHSPAFRLVIKPEHGVHLHIRKL</sequence>
<evidence type="ECO:0000256" key="1">
    <source>
        <dbReference type="ARBA" id="ARBA00004370"/>
    </source>
</evidence>
<dbReference type="PRINTS" id="PR00463">
    <property type="entry name" value="EP450I"/>
</dbReference>
<dbReference type="Gene3D" id="1.10.630.10">
    <property type="entry name" value="Cytochrome P450"/>
    <property type="match status" value="1"/>
</dbReference>
<reference evidence="13" key="1">
    <citation type="submission" date="2022-12" db="EMBL/GenBank/DDBJ databases">
        <title>Draft genome assemblies for two species of Escallonia (Escalloniales).</title>
        <authorList>
            <person name="Chanderbali A."/>
            <person name="Dervinis C."/>
            <person name="Anghel I."/>
            <person name="Soltis D."/>
            <person name="Soltis P."/>
            <person name="Zapata F."/>
        </authorList>
    </citation>
    <scope>NUCLEOTIDE SEQUENCE</scope>
    <source>
        <strain evidence="13">UCBG92.1500</strain>
        <tissue evidence="13">Leaf</tissue>
    </source>
</reference>
<keyword evidence="3 11" id="KW-0349">Heme</keyword>
<evidence type="ECO:0000256" key="5">
    <source>
        <dbReference type="ARBA" id="ARBA00022723"/>
    </source>
</evidence>
<keyword evidence="5 11" id="KW-0479">Metal-binding</keyword>
<gene>
    <name evidence="13" type="ORF">RJ640_025743</name>
</gene>
<feature type="binding site" description="axial binding residue" evidence="11">
    <location>
        <position position="480"/>
    </location>
    <ligand>
        <name>heme</name>
        <dbReference type="ChEBI" id="CHEBI:30413"/>
    </ligand>
    <ligandPart>
        <name>Fe</name>
        <dbReference type="ChEBI" id="CHEBI:18248"/>
    </ligandPart>
</feature>
<evidence type="ECO:0000256" key="6">
    <source>
        <dbReference type="ARBA" id="ARBA00022989"/>
    </source>
</evidence>
<dbReference type="AlphaFoldDB" id="A0AA88RM49"/>
<dbReference type="Proteomes" id="UP001187471">
    <property type="component" value="Unassembled WGS sequence"/>
</dbReference>
<keyword evidence="9 12" id="KW-0503">Monooxygenase</keyword>
<evidence type="ECO:0000256" key="11">
    <source>
        <dbReference type="PIRSR" id="PIRSR602401-1"/>
    </source>
</evidence>
<evidence type="ECO:0000256" key="10">
    <source>
        <dbReference type="ARBA" id="ARBA00023136"/>
    </source>
</evidence>
<dbReference type="GO" id="GO:0004497">
    <property type="term" value="F:monooxygenase activity"/>
    <property type="evidence" value="ECO:0007669"/>
    <property type="project" value="UniProtKB-KW"/>
</dbReference>
<comment type="caution">
    <text evidence="13">The sequence shown here is derived from an EMBL/GenBank/DDBJ whole genome shotgun (WGS) entry which is preliminary data.</text>
</comment>
<evidence type="ECO:0000313" key="14">
    <source>
        <dbReference type="Proteomes" id="UP001187471"/>
    </source>
</evidence>
<evidence type="ECO:0000256" key="7">
    <source>
        <dbReference type="ARBA" id="ARBA00023002"/>
    </source>
</evidence>
<dbReference type="InterPro" id="IPR002401">
    <property type="entry name" value="Cyt_P450_E_grp-I"/>
</dbReference>
<dbReference type="PROSITE" id="PS00086">
    <property type="entry name" value="CYTOCHROME_P450"/>
    <property type="match status" value="1"/>
</dbReference>
<dbReference type="PRINTS" id="PR00385">
    <property type="entry name" value="P450"/>
</dbReference>
<keyword evidence="8 11" id="KW-0408">Iron</keyword>
<dbReference type="InterPro" id="IPR017972">
    <property type="entry name" value="Cyt_P450_CS"/>
</dbReference>
<protein>
    <recommendedName>
        <fullName evidence="15">Cytochrome P450</fullName>
    </recommendedName>
</protein>
<keyword evidence="6" id="KW-1133">Transmembrane helix</keyword>
<evidence type="ECO:0000256" key="12">
    <source>
        <dbReference type="RuleBase" id="RU000461"/>
    </source>
</evidence>
<keyword evidence="10" id="KW-0472">Membrane</keyword>
<accession>A0AA88RM49</accession>
<evidence type="ECO:0000256" key="4">
    <source>
        <dbReference type="ARBA" id="ARBA00022692"/>
    </source>
</evidence>
<keyword evidence="14" id="KW-1185">Reference proteome</keyword>
<dbReference type="Pfam" id="PF00067">
    <property type="entry name" value="p450"/>
    <property type="match status" value="1"/>
</dbReference>
<evidence type="ECO:0000256" key="8">
    <source>
        <dbReference type="ARBA" id="ARBA00023004"/>
    </source>
</evidence>
<dbReference type="EMBL" id="JAVXUO010000466">
    <property type="protein sequence ID" value="KAK2991837.1"/>
    <property type="molecule type" value="Genomic_DNA"/>
</dbReference>
<dbReference type="InterPro" id="IPR036396">
    <property type="entry name" value="Cyt_P450_sf"/>
</dbReference>
<comment type="cofactor">
    <cofactor evidence="11">
        <name>heme</name>
        <dbReference type="ChEBI" id="CHEBI:30413"/>
    </cofactor>
</comment>
<dbReference type="GO" id="GO:0016020">
    <property type="term" value="C:membrane"/>
    <property type="evidence" value="ECO:0007669"/>
    <property type="project" value="UniProtKB-SubCell"/>
</dbReference>
<keyword evidence="4" id="KW-0812">Transmembrane</keyword>
<evidence type="ECO:0000256" key="9">
    <source>
        <dbReference type="ARBA" id="ARBA00023033"/>
    </source>
</evidence>
<organism evidence="13 14">
    <name type="scientific">Escallonia rubra</name>
    <dbReference type="NCBI Taxonomy" id="112253"/>
    <lineage>
        <taxon>Eukaryota</taxon>
        <taxon>Viridiplantae</taxon>
        <taxon>Streptophyta</taxon>
        <taxon>Embryophyta</taxon>
        <taxon>Tracheophyta</taxon>
        <taxon>Spermatophyta</taxon>
        <taxon>Magnoliopsida</taxon>
        <taxon>eudicotyledons</taxon>
        <taxon>Gunneridae</taxon>
        <taxon>Pentapetalae</taxon>
        <taxon>asterids</taxon>
        <taxon>campanulids</taxon>
        <taxon>Escalloniales</taxon>
        <taxon>Escalloniaceae</taxon>
        <taxon>Escallonia</taxon>
    </lineage>
</organism>
<evidence type="ECO:0000256" key="3">
    <source>
        <dbReference type="ARBA" id="ARBA00022617"/>
    </source>
</evidence>
<evidence type="ECO:0008006" key="15">
    <source>
        <dbReference type="Google" id="ProtNLM"/>
    </source>
</evidence>
<comment type="similarity">
    <text evidence="2 12">Belongs to the cytochrome P450 family.</text>
</comment>
<evidence type="ECO:0000313" key="13">
    <source>
        <dbReference type="EMBL" id="KAK2991837.1"/>
    </source>
</evidence>
<dbReference type="InterPro" id="IPR001128">
    <property type="entry name" value="Cyt_P450"/>
</dbReference>
<keyword evidence="7 12" id="KW-0560">Oxidoreductase</keyword>
<dbReference type="GO" id="GO:0016705">
    <property type="term" value="F:oxidoreductase activity, acting on paired donors, with incorporation or reduction of molecular oxygen"/>
    <property type="evidence" value="ECO:0007669"/>
    <property type="project" value="InterPro"/>
</dbReference>
<dbReference type="GO" id="GO:0005506">
    <property type="term" value="F:iron ion binding"/>
    <property type="evidence" value="ECO:0007669"/>
    <property type="project" value="InterPro"/>
</dbReference>
<dbReference type="GO" id="GO:0020037">
    <property type="term" value="F:heme binding"/>
    <property type="evidence" value="ECO:0007669"/>
    <property type="project" value="InterPro"/>
</dbReference>
<dbReference type="InterPro" id="IPR050665">
    <property type="entry name" value="Cytochrome_P450_Monooxygen"/>
</dbReference>